<dbReference type="Proteomes" id="UP001430953">
    <property type="component" value="Unassembled WGS sequence"/>
</dbReference>
<protein>
    <submittedName>
        <fullName evidence="2">Uncharacterized protein</fullName>
    </submittedName>
</protein>
<evidence type="ECO:0000256" key="1">
    <source>
        <dbReference type="SAM" id="MobiDB-lite"/>
    </source>
</evidence>
<feature type="region of interest" description="Disordered" evidence="1">
    <location>
        <begin position="130"/>
        <end position="167"/>
    </location>
</feature>
<comment type="caution">
    <text evidence="2">The sequence shown here is derived from an EMBL/GenBank/DDBJ whole genome shotgun (WGS) entry which is preliminary data.</text>
</comment>
<organism evidence="2 3">
    <name type="scientific">Cardiocondyla obscurior</name>
    <dbReference type="NCBI Taxonomy" id="286306"/>
    <lineage>
        <taxon>Eukaryota</taxon>
        <taxon>Metazoa</taxon>
        <taxon>Ecdysozoa</taxon>
        <taxon>Arthropoda</taxon>
        <taxon>Hexapoda</taxon>
        <taxon>Insecta</taxon>
        <taxon>Pterygota</taxon>
        <taxon>Neoptera</taxon>
        <taxon>Endopterygota</taxon>
        <taxon>Hymenoptera</taxon>
        <taxon>Apocrita</taxon>
        <taxon>Aculeata</taxon>
        <taxon>Formicoidea</taxon>
        <taxon>Formicidae</taxon>
        <taxon>Myrmicinae</taxon>
        <taxon>Cardiocondyla</taxon>
    </lineage>
</organism>
<accession>A0AAW2GY96</accession>
<name>A0AAW2GY96_9HYME</name>
<dbReference type="EMBL" id="JADYXP020000001">
    <property type="protein sequence ID" value="KAL0132138.1"/>
    <property type="molecule type" value="Genomic_DNA"/>
</dbReference>
<dbReference type="AlphaFoldDB" id="A0AAW2GY96"/>
<sequence>MRLQRRRRVGRRMRLEAVVRRGRVMRRRRGVRIMQAGYVGRLPLRRRGRVMRRRMALSDDARRRGIILFYRRRSRARLLHHARGLRYIGRLINGALRIRSRCALSDVWVMVTRIVLSPLRDDRLRLPLDEVNDDDDDDVGSARCEKPDDDAEEELGSMAEPSSPGLVSGTSTLVGCGAYGSTCGFQKLVPPAALLLSTDDEGLTSAG</sequence>
<evidence type="ECO:0000313" key="3">
    <source>
        <dbReference type="Proteomes" id="UP001430953"/>
    </source>
</evidence>
<feature type="compositionally biased region" description="Acidic residues" evidence="1">
    <location>
        <begin position="130"/>
        <end position="139"/>
    </location>
</feature>
<evidence type="ECO:0000313" key="2">
    <source>
        <dbReference type="EMBL" id="KAL0132138.1"/>
    </source>
</evidence>
<proteinExistence type="predicted"/>
<gene>
    <name evidence="2" type="ORF">PUN28_000122</name>
</gene>
<reference evidence="2 3" key="1">
    <citation type="submission" date="2023-03" db="EMBL/GenBank/DDBJ databases">
        <title>High recombination rates correlate with genetic variation in Cardiocondyla obscurior ants.</title>
        <authorList>
            <person name="Errbii M."/>
        </authorList>
    </citation>
    <scope>NUCLEOTIDE SEQUENCE [LARGE SCALE GENOMIC DNA]</scope>
    <source>
        <strain evidence="2">Alpha-2009</strain>
        <tissue evidence="2">Whole body</tissue>
    </source>
</reference>
<keyword evidence="3" id="KW-1185">Reference proteome</keyword>